<dbReference type="PANTHER" id="PTHR38037">
    <property type="entry name" value="ZN_PROTEASE DOMAIN-CONTAINING PROTEIN"/>
    <property type="match status" value="1"/>
</dbReference>
<keyword evidence="5" id="KW-1185">Reference proteome</keyword>
<feature type="domain" description="Retropepsin-like aspartic endopeptidase" evidence="3">
    <location>
        <begin position="114"/>
        <end position="252"/>
    </location>
</feature>
<keyword evidence="4" id="KW-0645">Protease</keyword>
<organism evidence="4 5">
    <name type="scientific">Cobetia crustatorum</name>
    <dbReference type="NCBI Taxonomy" id="553385"/>
    <lineage>
        <taxon>Bacteria</taxon>
        <taxon>Pseudomonadati</taxon>
        <taxon>Pseudomonadota</taxon>
        <taxon>Gammaproteobacteria</taxon>
        <taxon>Oceanospirillales</taxon>
        <taxon>Halomonadaceae</taxon>
        <taxon>Cobetia</taxon>
    </lineage>
</organism>
<dbReference type="InterPro" id="IPR021109">
    <property type="entry name" value="Peptidase_aspartic_dom_sf"/>
</dbReference>
<dbReference type="GO" id="GO:0006508">
    <property type="term" value="P:proteolysis"/>
    <property type="evidence" value="ECO:0007669"/>
    <property type="project" value="UniProtKB-KW"/>
</dbReference>
<protein>
    <submittedName>
        <fullName evidence="4">ATP-dependent zinc protease</fullName>
    </submittedName>
</protein>
<dbReference type="EMBL" id="VNFH01000007">
    <property type="protein sequence ID" value="TVU69658.1"/>
    <property type="molecule type" value="Genomic_DNA"/>
</dbReference>
<accession>A0A558HKR9</accession>
<evidence type="ECO:0000313" key="5">
    <source>
        <dbReference type="Proteomes" id="UP000319941"/>
    </source>
</evidence>
<evidence type="ECO:0000259" key="3">
    <source>
        <dbReference type="Pfam" id="PF05618"/>
    </source>
</evidence>
<dbReference type="RefSeq" id="WP_088743867.1">
    <property type="nucleotide sequence ID" value="NZ_CAWOWR010000127.1"/>
</dbReference>
<dbReference type="InterPro" id="IPR008503">
    <property type="entry name" value="Asp_endopeptidase"/>
</dbReference>
<dbReference type="GO" id="GO:0008233">
    <property type="term" value="F:peptidase activity"/>
    <property type="evidence" value="ECO:0007669"/>
    <property type="project" value="UniProtKB-KW"/>
</dbReference>
<evidence type="ECO:0000256" key="1">
    <source>
        <dbReference type="SAM" id="MobiDB-lite"/>
    </source>
</evidence>
<keyword evidence="4" id="KW-0378">Hydrolase</keyword>
<evidence type="ECO:0000313" key="4">
    <source>
        <dbReference type="EMBL" id="TVU69658.1"/>
    </source>
</evidence>
<keyword evidence="2" id="KW-0732">Signal</keyword>
<dbReference type="Pfam" id="PF05618">
    <property type="entry name" value="Zn_protease"/>
    <property type="match status" value="1"/>
</dbReference>
<feature type="chain" id="PRO_5021938077" evidence="2">
    <location>
        <begin position="20"/>
        <end position="276"/>
    </location>
</feature>
<reference evidence="4 5" key="1">
    <citation type="submission" date="2019-07" db="EMBL/GenBank/DDBJ databases">
        <title>Diversity of Bacteria from Kongsfjorden, Arctic.</title>
        <authorList>
            <person name="Yu Y."/>
        </authorList>
    </citation>
    <scope>NUCLEOTIDE SEQUENCE [LARGE SCALE GENOMIC DNA]</scope>
    <source>
        <strain evidence="4 5">SM1923</strain>
    </source>
</reference>
<dbReference type="AlphaFoldDB" id="A0A558HKR9"/>
<feature type="signal peptide" evidence="2">
    <location>
        <begin position="1"/>
        <end position="19"/>
    </location>
</feature>
<name>A0A558HKR9_9GAMM</name>
<dbReference type="STRING" id="553385.GCA_000591415_00029"/>
<dbReference type="OrthoDB" id="8546610at2"/>
<comment type="caution">
    <text evidence="4">The sequence shown here is derived from an EMBL/GenBank/DDBJ whole genome shotgun (WGS) entry which is preliminary data.</text>
</comment>
<dbReference type="SUPFAM" id="SSF50630">
    <property type="entry name" value="Acid proteases"/>
    <property type="match status" value="1"/>
</dbReference>
<sequence>MLIRKLLLPITLTSAVVMAGCVPAQPQPQKPVLTPAAFSQRMDALQGQLASQCDAQKQQLTEQQALNSSLRRDVREVGSQLRRMHAEMEKPAAPQTVQACKAASDNPIMDKTLLGRVEWVGFPAIGSYFKARIDTGANTSSLSAREITEFERDGDKWVKFKLALRDDAKYFVADVRDKWVEAKVSRTVTIVQAAGREERPVVSMLMTLGDIKQRVEFTLNDRRDLTYPVLLGRRFMMDIAAVDISRTFINPRPEFSGSAPSADAAKDQDPNEGNRD</sequence>
<proteinExistence type="predicted"/>
<gene>
    <name evidence="4" type="ORF">FQP86_11155</name>
</gene>
<dbReference type="PANTHER" id="PTHR38037:SF2">
    <property type="entry name" value="ATP-DEPENDENT ZINC PROTEASE DOMAIN-CONTAINING PROTEIN-RELATED"/>
    <property type="match status" value="1"/>
</dbReference>
<dbReference type="Proteomes" id="UP000319941">
    <property type="component" value="Unassembled WGS sequence"/>
</dbReference>
<evidence type="ECO:0000256" key="2">
    <source>
        <dbReference type="SAM" id="SignalP"/>
    </source>
</evidence>
<dbReference type="PROSITE" id="PS51257">
    <property type="entry name" value="PROKAR_LIPOPROTEIN"/>
    <property type="match status" value="1"/>
</dbReference>
<feature type="region of interest" description="Disordered" evidence="1">
    <location>
        <begin position="253"/>
        <end position="276"/>
    </location>
</feature>
<feature type="compositionally biased region" description="Basic and acidic residues" evidence="1">
    <location>
        <begin position="264"/>
        <end position="276"/>
    </location>
</feature>
<dbReference type="Gene3D" id="2.40.70.10">
    <property type="entry name" value="Acid Proteases"/>
    <property type="match status" value="1"/>
</dbReference>